<organism evidence="2 3">
    <name type="scientific">Streptomyces griseoflavus Tu4000</name>
    <dbReference type="NCBI Taxonomy" id="467200"/>
    <lineage>
        <taxon>Bacteria</taxon>
        <taxon>Bacillati</taxon>
        <taxon>Actinomycetota</taxon>
        <taxon>Actinomycetes</taxon>
        <taxon>Kitasatosporales</taxon>
        <taxon>Streptomycetaceae</taxon>
        <taxon>Streptomyces</taxon>
    </lineage>
</organism>
<evidence type="ECO:0000256" key="1">
    <source>
        <dbReference type="SAM" id="MobiDB-lite"/>
    </source>
</evidence>
<dbReference type="HOGENOM" id="CLU_2048408_0_0_11"/>
<evidence type="ECO:0000313" key="3">
    <source>
        <dbReference type="Proteomes" id="UP000002968"/>
    </source>
</evidence>
<protein>
    <submittedName>
        <fullName evidence="2">Uncharacterized protein</fullName>
    </submittedName>
</protein>
<dbReference type="AlphaFoldDB" id="D9XXZ0"/>
<sequence length="120" mass="12935">MGDEAASEFEERFVDIGSPFPIGCADGGSRAATQKWVTSLRLPPVSRTASGVPCPSSVDRRRDGVLPPFSALTWEESTTQRDQSSREAAFSSANRTSWSRCQCFLAGTDVLMADGTTKDI</sequence>
<reference evidence="2" key="1">
    <citation type="submission" date="2009-02" db="EMBL/GenBank/DDBJ databases">
        <title>Annotation of Streptomyces griseoflavus strain Tu4000.</title>
        <authorList>
            <consortium name="The Broad Institute Genome Sequencing Platform"/>
            <consortium name="Broad Institute Microbial Sequencing Center"/>
            <person name="Fischbach M."/>
            <person name="Godfrey P."/>
            <person name="Ward D."/>
            <person name="Young S."/>
            <person name="Zeng Q."/>
            <person name="Koehrsen M."/>
            <person name="Alvarado L."/>
            <person name="Berlin A.M."/>
            <person name="Bochicchio J."/>
            <person name="Borenstein D."/>
            <person name="Chapman S.B."/>
            <person name="Chen Z."/>
            <person name="Engels R."/>
            <person name="Freedman E."/>
            <person name="Gellesch M."/>
            <person name="Goldberg J."/>
            <person name="Griggs A."/>
            <person name="Gujja S."/>
            <person name="Heilman E.R."/>
            <person name="Heiman D.I."/>
            <person name="Hepburn T.A."/>
            <person name="Howarth C."/>
            <person name="Jen D."/>
            <person name="Larson L."/>
            <person name="Lewis B."/>
            <person name="Mehta T."/>
            <person name="Park D."/>
            <person name="Pearson M."/>
            <person name="Richards J."/>
            <person name="Roberts A."/>
            <person name="Saif S."/>
            <person name="Shea T.D."/>
            <person name="Shenoy N."/>
            <person name="Sisk P."/>
            <person name="Stolte C."/>
            <person name="Sykes S.N."/>
            <person name="Thomson T."/>
            <person name="Walk T."/>
            <person name="White J."/>
            <person name="Yandava C."/>
            <person name="Straight P."/>
            <person name="Clardy J."/>
            <person name="Hung D."/>
            <person name="Kolter R."/>
            <person name="Mekalanos J."/>
            <person name="Walker S."/>
            <person name="Walsh C.T."/>
            <person name="Wieland-Brown L.C."/>
            <person name="Haas B."/>
            <person name="Nusbaum C."/>
            <person name="Birren B."/>
        </authorList>
    </citation>
    <scope>NUCLEOTIDE SEQUENCE [LARGE SCALE GENOMIC DNA]</scope>
    <source>
        <strain evidence="2">Tu4000</strain>
    </source>
</reference>
<proteinExistence type="predicted"/>
<keyword evidence="3" id="KW-1185">Reference proteome</keyword>
<dbReference type="EMBL" id="GG657758">
    <property type="protein sequence ID" value="EFL41090.1"/>
    <property type="molecule type" value="Genomic_DNA"/>
</dbReference>
<accession>D9XXZ0</accession>
<name>D9XXZ0_9ACTN</name>
<dbReference type="STRING" id="467200.SSRG_03894"/>
<evidence type="ECO:0000313" key="2">
    <source>
        <dbReference type="EMBL" id="EFL41090.1"/>
    </source>
</evidence>
<dbReference type="Proteomes" id="UP000002968">
    <property type="component" value="Unassembled WGS sequence"/>
</dbReference>
<gene>
    <name evidence="2" type="ORF">SSRG_03894</name>
</gene>
<feature type="region of interest" description="Disordered" evidence="1">
    <location>
        <begin position="69"/>
        <end position="96"/>
    </location>
</feature>